<dbReference type="SMART" id="SM01204">
    <property type="entry name" value="FIST_C"/>
    <property type="match status" value="1"/>
</dbReference>
<evidence type="ECO:0000259" key="2">
    <source>
        <dbReference type="SMART" id="SM01204"/>
    </source>
</evidence>
<evidence type="ECO:0000313" key="3">
    <source>
        <dbReference type="EMBL" id="UTW04670.1"/>
    </source>
</evidence>
<name>A0ABY5H005_9GAMM</name>
<dbReference type="InterPro" id="IPR019494">
    <property type="entry name" value="FIST_C"/>
</dbReference>
<dbReference type="Pfam" id="PF10442">
    <property type="entry name" value="FIST_C"/>
    <property type="match status" value="1"/>
</dbReference>
<feature type="domain" description="FIST" evidence="1">
    <location>
        <begin position="40"/>
        <end position="241"/>
    </location>
</feature>
<sequence length="388" mass="43177">MTNQSSQKNICQPELCTAFSTERDERVAVDQLFQQLNRPDLSFVLFFCSAEYQLYNLSKAFQQRFKDTLVVGCTSAGEITVEGYDQGCISAIGFSSEYFAVSGRLISSLENFDFNDAQGVVEQLSEQCLQQQVAPIKDHSFALTLFDGLSTQEEKVLVTLDSALGSIPHFGGSAGDDICLANTHVFFDGAFHTNAAVIILVNTRCEFRVFSGHHMESRDTKLVVTEADSEQRRVIELNAEPAAIEYSRIVGVPVEELNHESFALNPIAVRIGEEYFVRSIQSVNDDLSLTFYCAVENGIVLTLMEPGELISKLDEQLTREELALGEHLLTLGCDCFLRRLEAQLRGKCEPVSQLLQRHRVVGFNTYGEQIDGMHVNQTFTGVAIGRKI</sequence>
<dbReference type="InterPro" id="IPR013702">
    <property type="entry name" value="FIST_domain_N"/>
</dbReference>
<reference evidence="3" key="1">
    <citation type="submission" date="2021-04" db="EMBL/GenBank/DDBJ databases">
        <title>Oceanospirillales bacteria with DddD are important DMSP degraders in coastal seawater.</title>
        <authorList>
            <person name="Liu J."/>
        </authorList>
    </citation>
    <scope>NUCLEOTIDE SEQUENCE</scope>
    <source>
        <strain evidence="3">GY6</strain>
    </source>
</reference>
<dbReference type="EMBL" id="CP073344">
    <property type="protein sequence ID" value="UTW04670.1"/>
    <property type="molecule type" value="Genomic_DNA"/>
</dbReference>
<dbReference type="PANTHER" id="PTHR40252">
    <property type="entry name" value="BLR0328 PROTEIN"/>
    <property type="match status" value="1"/>
</dbReference>
<dbReference type="Proteomes" id="UP001059950">
    <property type="component" value="Chromosome"/>
</dbReference>
<feature type="domain" description="FIST C-domain" evidence="2">
    <location>
        <begin position="242"/>
        <end position="372"/>
    </location>
</feature>
<protein>
    <submittedName>
        <fullName evidence="3">FIST C-terminal domain-containing protein</fullName>
    </submittedName>
</protein>
<accession>A0ABY5H005</accession>
<dbReference type="PANTHER" id="PTHR40252:SF2">
    <property type="entry name" value="BLR0328 PROTEIN"/>
    <property type="match status" value="1"/>
</dbReference>
<dbReference type="Pfam" id="PF08495">
    <property type="entry name" value="FIST"/>
    <property type="match status" value="1"/>
</dbReference>
<evidence type="ECO:0000259" key="1">
    <source>
        <dbReference type="SMART" id="SM00897"/>
    </source>
</evidence>
<dbReference type="NCBIfam" id="NF041558">
    <property type="entry name" value="NosP"/>
    <property type="match status" value="1"/>
</dbReference>
<proteinExistence type="predicted"/>
<dbReference type="SMART" id="SM00897">
    <property type="entry name" value="FIST"/>
    <property type="match status" value="1"/>
</dbReference>
<evidence type="ECO:0000313" key="4">
    <source>
        <dbReference type="Proteomes" id="UP001059950"/>
    </source>
</evidence>
<keyword evidence="4" id="KW-1185">Reference proteome</keyword>
<organism evidence="3 4">
    <name type="scientific">Amphritea atlantica</name>
    <dbReference type="NCBI Taxonomy" id="355243"/>
    <lineage>
        <taxon>Bacteria</taxon>
        <taxon>Pseudomonadati</taxon>
        <taxon>Pseudomonadota</taxon>
        <taxon>Gammaproteobacteria</taxon>
        <taxon>Oceanospirillales</taxon>
        <taxon>Oceanospirillaceae</taxon>
        <taxon>Amphritea</taxon>
    </lineage>
</organism>
<gene>
    <name evidence="3" type="ORF">KDX31_06625</name>
</gene>